<dbReference type="EMBL" id="JACEZT010000001">
    <property type="protein sequence ID" value="MBA5635616.1"/>
    <property type="molecule type" value="Genomic_DNA"/>
</dbReference>
<feature type="signal peptide" evidence="2">
    <location>
        <begin position="1"/>
        <end position="28"/>
    </location>
</feature>
<dbReference type="InterPro" id="IPR001638">
    <property type="entry name" value="Solute-binding_3/MltF_N"/>
</dbReference>
<dbReference type="PANTHER" id="PTHR35936:SF32">
    <property type="entry name" value="MEMBRANE-BOUND LYTIC MUREIN TRANSGLYCOSYLASE F"/>
    <property type="match status" value="1"/>
</dbReference>
<keyword evidence="1 2" id="KW-0732">Signal</keyword>
<feature type="chain" id="PRO_5030862478" evidence="2">
    <location>
        <begin position="29"/>
        <end position="273"/>
    </location>
</feature>
<organism evidence="4 5">
    <name type="scientific">Rugamonas brunnea</name>
    <dbReference type="NCBI Taxonomy" id="2758569"/>
    <lineage>
        <taxon>Bacteria</taxon>
        <taxon>Pseudomonadati</taxon>
        <taxon>Pseudomonadota</taxon>
        <taxon>Betaproteobacteria</taxon>
        <taxon>Burkholderiales</taxon>
        <taxon>Oxalobacteraceae</taxon>
        <taxon>Telluria group</taxon>
        <taxon>Rugamonas</taxon>
    </lineage>
</organism>
<dbReference type="SMART" id="SM00062">
    <property type="entry name" value="PBPb"/>
    <property type="match status" value="1"/>
</dbReference>
<evidence type="ECO:0000256" key="2">
    <source>
        <dbReference type="SAM" id="SignalP"/>
    </source>
</evidence>
<name>A0A7W2ENG1_9BURK</name>
<evidence type="ECO:0000259" key="3">
    <source>
        <dbReference type="SMART" id="SM00062"/>
    </source>
</evidence>
<dbReference type="RefSeq" id="WP_182159125.1">
    <property type="nucleotide sequence ID" value="NZ_JACEZT010000001.1"/>
</dbReference>
<sequence>MSTPRLGRWFGHACLLGACALWPGAAGARPLDEMIASHHFSVCAADNALPYSRNAGDTPGFYLEIAAEIAKALGLELEVVWLASSEQIRFTACDAVMAAPASVEERERDEGDQDRLRPRLLTIPYMQVNTLMVFPHQPAEAPSMAALRRGHVAVPSGSVAHQVLNEAGVPVWVRFRNDAEILEAVRAGQADAGVVSQIGYGWYRRNNPTTALVGVTDVLKAPGLRFDVAIALRRTNLATLHRIDAIIRQLRDDGVISTILAKYGIDSPARQQP</sequence>
<dbReference type="PANTHER" id="PTHR35936">
    <property type="entry name" value="MEMBRANE-BOUND LYTIC MUREIN TRANSGLYCOSYLASE F"/>
    <property type="match status" value="1"/>
</dbReference>
<feature type="domain" description="Solute-binding protein family 3/N-terminal" evidence="3">
    <location>
        <begin position="39"/>
        <end position="266"/>
    </location>
</feature>
<proteinExistence type="predicted"/>
<comment type="caution">
    <text evidence="4">The sequence shown here is derived from an EMBL/GenBank/DDBJ whole genome shotgun (WGS) entry which is preliminary data.</text>
</comment>
<dbReference type="Proteomes" id="UP000534388">
    <property type="component" value="Unassembled WGS sequence"/>
</dbReference>
<dbReference type="AlphaFoldDB" id="A0A7W2ENG1"/>
<dbReference type="Pfam" id="PF00497">
    <property type="entry name" value="SBP_bac_3"/>
    <property type="match status" value="1"/>
</dbReference>
<protein>
    <submittedName>
        <fullName evidence="4">Transporter substrate-binding domain-containing protein</fullName>
    </submittedName>
</protein>
<keyword evidence="5" id="KW-1185">Reference proteome</keyword>
<evidence type="ECO:0000313" key="5">
    <source>
        <dbReference type="Proteomes" id="UP000534388"/>
    </source>
</evidence>
<gene>
    <name evidence="4" type="ORF">H3H37_00865</name>
</gene>
<evidence type="ECO:0000313" key="4">
    <source>
        <dbReference type="EMBL" id="MBA5635616.1"/>
    </source>
</evidence>
<dbReference type="Gene3D" id="3.40.190.10">
    <property type="entry name" value="Periplasmic binding protein-like II"/>
    <property type="match status" value="2"/>
</dbReference>
<reference evidence="4 5" key="1">
    <citation type="submission" date="2020-07" db="EMBL/GenBank/DDBJ databases">
        <title>Novel species isolated from subtropical streams in China.</title>
        <authorList>
            <person name="Lu H."/>
        </authorList>
    </citation>
    <scope>NUCLEOTIDE SEQUENCE [LARGE SCALE GENOMIC DNA]</scope>
    <source>
        <strain evidence="4 5">LX20W</strain>
    </source>
</reference>
<accession>A0A7W2ENG1</accession>
<dbReference type="PROSITE" id="PS51257">
    <property type="entry name" value="PROKAR_LIPOPROTEIN"/>
    <property type="match status" value="1"/>
</dbReference>
<evidence type="ECO:0000256" key="1">
    <source>
        <dbReference type="ARBA" id="ARBA00022729"/>
    </source>
</evidence>
<dbReference type="SUPFAM" id="SSF53850">
    <property type="entry name" value="Periplasmic binding protein-like II"/>
    <property type="match status" value="1"/>
</dbReference>